<dbReference type="EMBL" id="JAOVQM010000007">
    <property type="protein sequence ID" value="MCV2232646.1"/>
    <property type="molecule type" value="Genomic_DNA"/>
</dbReference>
<evidence type="ECO:0000313" key="3">
    <source>
        <dbReference type="Proteomes" id="UP001177160"/>
    </source>
</evidence>
<comment type="caution">
    <text evidence="2">The sequence shown here is derived from an EMBL/GenBank/DDBJ whole genome shotgun (WGS) entry which is preliminary data.</text>
</comment>
<accession>A0ABT2Y7D1</accession>
<feature type="domain" description="Enoyl reductase (ER)" evidence="1">
    <location>
        <begin position="10"/>
        <end position="319"/>
    </location>
</feature>
<dbReference type="RefSeq" id="WP_263608833.1">
    <property type="nucleotide sequence ID" value="NZ_JAOVQM010000007.1"/>
</dbReference>
<dbReference type="Gene3D" id="3.90.180.10">
    <property type="entry name" value="Medium-chain alcohol dehydrogenases, catalytic domain"/>
    <property type="match status" value="1"/>
</dbReference>
<organism evidence="2 3">
    <name type="scientific">Paracholeplasma manati</name>
    <dbReference type="NCBI Taxonomy" id="591373"/>
    <lineage>
        <taxon>Bacteria</taxon>
        <taxon>Bacillati</taxon>
        <taxon>Mycoplasmatota</taxon>
        <taxon>Mollicutes</taxon>
        <taxon>Acholeplasmatales</taxon>
        <taxon>Acholeplasmataceae</taxon>
        <taxon>Paracholeplasma</taxon>
    </lineage>
</organism>
<sequence>MHTVVNRHYHQLNNIHIEERTLNDLKDNDVLVKVHGAALNKADLLLAMGKPFMIKLMYGLKQPKKIYPGSDFAGEVVSVGSKVTHFKPGDAVFGDLSGAGFGAFAEYLIAPESKIWFMPKGYSYLEAAAMPMAFGTAMTAIQKISDIKDKKVLVYGGSGGVGRFLVQALIYFGAKVTVVSSSKHFDDLKQLGVFDLLDYTKPDFLLPQNAYDVIFAVNGYQPLKSYAKALVRGGKCIVIGGSGKQIFGAMALGPFYGLFKHKRFSSVIASTGHETLQSITNLANQTKIDVQISQIYTLSQVNLAYKDFYEHKYTGKYLIDVQK</sequence>
<dbReference type="InterPro" id="IPR052733">
    <property type="entry name" value="Chloroplast_QOR"/>
</dbReference>
<dbReference type="Pfam" id="PF13602">
    <property type="entry name" value="ADH_zinc_N_2"/>
    <property type="match status" value="1"/>
</dbReference>
<evidence type="ECO:0000259" key="1">
    <source>
        <dbReference type="SMART" id="SM00829"/>
    </source>
</evidence>
<dbReference type="PANTHER" id="PTHR44013:SF1">
    <property type="entry name" value="ZINC-TYPE ALCOHOL DEHYDROGENASE-LIKE PROTEIN C16A3.02C"/>
    <property type="match status" value="1"/>
</dbReference>
<reference evidence="2" key="1">
    <citation type="submission" date="2022-09" db="EMBL/GenBank/DDBJ databases">
        <title>Novel Mycoplasma species identified in domestic and wild animals.</title>
        <authorList>
            <person name="Volokhov D.V."/>
            <person name="Furtak V.A."/>
            <person name="Zagorodnyaya T.A."/>
        </authorList>
    </citation>
    <scope>NUCLEOTIDE SEQUENCE</scope>
    <source>
        <strain evidence="2">Oakley</strain>
    </source>
</reference>
<proteinExistence type="predicted"/>
<dbReference type="InterPro" id="IPR036291">
    <property type="entry name" value="NAD(P)-bd_dom_sf"/>
</dbReference>
<dbReference type="InterPro" id="IPR011032">
    <property type="entry name" value="GroES-like_sf"/>
</dbReference>
<dbReference type="Pfam" id="PF08240">
    <property type="entry name" value="ADH_N"/>
    <property type="match status" value="1"/>
</dbReference>
<dbReference type="SUPFAM" id="SSF51735">
    <property type="entry name" value="NAD(P)-binding Rossmann-fold domains"/>
    <property type="match status" value="1"/>
</dbReference>
<dbReference type="SMART" id="SM00829">
    <property type="entry name" value="PKS_ER"/>
    <property type="match status" value="1"/>
</dbReference>
<gene>
    <name evidence="2" type="ORF">N7548_07425</name>
</gene>
<dbReference type="CDD" id="cd08267">
    <property type="entry name" value="MDR1"/>
    <property type="match status" value="1"/>
</dbReference>
<dbReference type="Gene3D" id="3.40.50.720">
    <property type="entry name" value="NAD(P)-binding Rossmann-like Domain"/>
    <property type="match status" value="1"/>
</dbReference>
<dbReference type="Proteomes" id="UP001177160">
    <property type="component" value="Unassembled WGS sequence"/>
</dbReference>
<dbReference type="InterPro" id="IPR013154">
    <property type="entry name" value="ADH-like_N"/>
</dbReference>
<dbReference type="PANTHER" id="PTHR44013">
    <property type="entry name" value="ZINC-TYPE ALCOHOL DEHYDROGENASE-LIKE PROTEIN C16A3.02C"/>
    <property type="match status" value="1"/>
</dbReference>
<dbReference type="SUPFAM" id="SSF50129">
    <property type="entry name" value="GroES-like"/>
    <property type="match status" value="1"/>
</dbReference>
<protein>
    <submittedName>
        <fullName evidence="2">NAD(P)-dependent alcohol dehydrogenase</fullName>
    </submittedName>
</protein>
<evidence type="ECO:0000313" key="2">
    <source>
        <dbReference type="EMBL" id="MCV2232646.1"/>
    </source>
</evidence>
<dbReference type="InterPro" id="IPR020843">
    <property type="entry name" value="ER"/>
</dbReference>
<name>A0ABT2Y7D1_9MOLU</name>
<keyword evidence="3" id="KW-1185">Reference proteome</keyword>